<evidence type="ECO:0000313" key="2">
    <source>
        <dbReference type="EMBL" id="KAK2153382.1"/>
    </source>
</evidence>
<dbReference type="Gene3D" id="2.60.120.260">
    <property type="entry name" value="Galactose-binding domain-like"/>
    <property type="match status" value="1"/>
</dbReference>
<accession>A0AAD9N170</accession>
<organism evidence="2 3">
    <name type="scientific">Paralvinella palmiformis</name>
    <dbReference type="NCBI Taxonomy" id="53620"/>
    <lineage>
        <taxon>Eukaryota</taxon>
        <taxon>Metazoa</taxon>
        <taxon>Spiralia</taxon>
        <taxon>Lophotrochozoa</taxon>
        <taxon>Annelida</taxon>
        <taxon>Polychaeta</taxon>
        <taxon>Sedentaria</taxon>
        <taxon>Canalipalpata</taxon>
        <taxon>Terebellida</taxon>
        <taxon>Terebelliformia</taxon>
        <taxon>Alvinellidae</taxon>
        <taxon>Paralvinella</taxon>
    </lineage>
</organism>
<dbReference type="AlphaFoldDB" id="A0AAD9N170"/>
<evidence type="ECO:0000259" key="1">
    <source>
        <dbReference type="Pfam" id="PF00754"/>
    </source>
</evidence>
<dbReference type="Pfam" id="PF00754">
    <property type="entry name" value="F5_F8_type_C"/>
    <property type="match status" value="1"/>
</dbReference>
<dbReference type="InterPro" id="IPR000421">
    <property type="entry name" value="FA58C"/>
</dbReference>
<keyword evidence="3" id="KW-1185">Reference proteome</keyword>
<evidence type="ECO:0000313" key="3">
    <source>
        <dbReference type="Proteomes" id="UP001208570"/>
    </source>
</evidence>
<reference evidence="2" key="1">
    <citation type="journal article" date="2023" name="Mol. Biol. Evol.">
        <title>Third-Generation Sequencing Reveals the Adaptive Role of the Epigenome in Three Deep-Sea Polychaetes.</title>
        <authorList>
            <person name="Perez M."/>
            <person name="Aroh O."/>
            <person name="Sun Y."/>
            <person name="Lan Y."/>
            <person name="Juniper S.K."/>
            <person name="Young C.R."/>
            <person name="Angers B."/>
            <person name="Qian P.Y."/>
        </authorList>
    </citation>
    <scope>NUCLEOTIDE SEQUENCE</scope>
    <source>
        <strain evidence="2">P08H-3</strain>
    </source>
</reference>
<dbReference type="Proteomes" id="UP001208570">
    <property type="component" value="Unassembled WGS sequence"/>
</dbReference>
<dbReference type="InterPro" id="IPR008979">
    <property type="entry name" value="Galactose-bd-like_sf"/>
</dbReference>
<comment type="caution">
    <text evidence="2">The sequence shown here is derived from an EMBL/GenBank/DDBJ whole genome shotgun (WGS) entry which is preliminary data.</text>
</comment>
<dbReference type="EMBL" id="JAODUP010000299">
    <property type="protein sequence ID" value="KAK2153382.1"/>
    <property type="molecule type" value="Genomic_DNA"/>
</dbReference>
<protein>
    <recommendedName>
        <fullName evidence="1">F5/8 type C domain-containing protein</fullName>
    </recommendedName>
</protein>
<dbReference type="SUPFAM" id="SSF49785">
    <property type="entry name" value="Galactose-binding domain-like"/>
    <property type="match status" value="1"/>
</dbReference>
<proteinExistence type="predicted"/>
<feature type="domain" description="F5/8 type C" evidence="1">
    <location>
        <begin position="66"/>
        <end position="133"/>
    </location>
</feature>
<gene>
    <name evidence="2" type="ORF">LSH36_299g03003</name>
</gene>
<sequence length="187" mass="21463">MDKAPDEASRFRTLNAIANIDICLMYCSEQRICNSIIYEGVVCYLCLTSNGSEPLMPRQTAVTVILKEWTYGKIIDGDLSTYWSTTTSSLGEWVRIEFTKLLEIHAVELWSKKNGPQGQCRELIFTFSNNVNEKKKRNCVANNPALICDRFDFDLIKTSFLLVICSEQCDPPGWYGHYEIAVYVRKY</sequence>
<name>A0AAD9N170_9ANNE</name>